<accession>A0A803QNS5</accession>
<evidence type="ECO:0000259" key="2">
    <source>
        <dbReference type="Pfam" id="PF13966"/>
    </source>
</evidence>
<protein>
    <recommendedName>
        <fullName evidence="5">Reverse transcriptase domain-containing protein</fullName>
    </recommendedName>
</protein>
<organism evidence="3 4">
    <name type="scientific">Cannabis sativa</name>
    <name type="common">Hemp</name>
    <name type="synonym">Marijuana</name>
    <dbReference type="NCBI Taxonomy" id="3483"/>
    <lineage>
        <taxon>Eukaryota</taxon>
        <taxon>Viridiplantae</taxon>
        <taxon>Streptophyta</taxon>
        <taxon>Embryophyta</taxon>
        <taxon>Tracheophyta</taxon>
        <taxon>Spermatophyta</taxon>
        <taxon>Magnoliopsida</taxon>
        <taxon>eudicotyledons</taxon>
        <taxon>Gunneridae</taxon>
        <taxon>Pentapetalae</taxon>
        <taxon>rosids</taxon>
        <taxon>fabids</taxon>
        <taxon>Rosales</taxon>
        <taxon>Cannabaceae</taxon>
        <taxon>Cannabis</taxon>
    </lineage>
</organism>
<dbReference type="SUPFAM" id="SSF56672">
    <property type="entry name" value="DNA/RNA polymerases"/>
    <property type="match status" value="1"/>
</dbReference>
<dbReference type="Proteomes" id="UP000596661">
    <property type="component" value="Unassembled WGS sequence"/>
</dbReference>
<dbReference type="AlphaFoldDB" id="A0A803QNS5"/>
<dbReference type="Gramene" id="evm.model.10.432">
    <property type="protein sequence ID" value="cds.evm.model.10.432"/>
    <property type="gene ID" value="evm.TU.10.432"/>
</dbReference>
<proteinExistence type="predicted"/>
<dbReference type="PANTHER" id="PTHR33116">
    <property type="entry name" value="REVERSE TRANSCRIPTASE ZINC-BINDING DOMAIN-CONTAINING PROTEIN-RELATED-RELATED"/>
    <property type="match status" value="1"/>
</dbReference>
<feature type="domain" description="Reverse transcriptase" evidence="1">
    <location>
        <begin position="65"/>
        <end position="161"/>
    </location>
</feature>
<dbReference type="EnsemblPlants" id="evm.model.10.432">
    <property type="protein sequence ID" value="cds.evm.model.10.432"/>
    <property type="gene ID" value="evm.TU.10.432"/>
</dbReference>
<reference evidence="3" key="1">
    <citation type="submission" date="2021-03" db="UniProtKB">
        <authorList>
            <consortium name="EnsemblPlants"/>
        </authorList>
    </citation>
    <scope>IDENTIFICATION</scope>
</reference>
<dbReference type="PANTHER" id="PTHR33116:SF84">
    <property type="entry name" value="RNA-DIRECTED DNA POLYMERASE"/>
    <property type="match status" value="1"/>
</dbReference>
<dbReference type="InterPro" id="IPR026960">
    <property type="entry name" value="RVT-Znf"/>
</dbReference>
<keyword evidence="4" id="KW-1185">Reference proteome</keyword>
<dbReference type="InterPro" id="IPR000477">
    <property type="entry name" value="RT_dom"/>
</dbReference>
<feature type="domain" description="Reverse transcriptase zinc-binding" evidence="2">
    <location>
        <begin position="248"/>
        <end position="309"/>
    </location>
</feature>
<dbReference type="Pfam" id="PF13966">
    <property type="entry name" value="zf-RVT"/>
    <property type="match status" value="1"/>
</dbReference>
<dbReference type="Pfam" id="PF00078">
    <property type="entry name" value="RVT_1"/>
    <property type="match status" value="1"/>
</dbReference>
<dbReference type="InterPro" id="IPR043502">
    <property type="entry name" value="DNA/RNA_pol_sf"/>
</dbReference>
<sequence length="359" mass="40693">MLLWTTIRRRAVLATDPSNTRLQEKELAASINYSVATKIGGLAFCNTLYKCISKLLCSRLSEVLLGKNISAQCLMKIDLSKAYDTVDWDFVADLLKGLCFPSRLINWILVCLRGTSYSLMLNGRVHGSFKSEKGLRQGDPISPLLFVLVMEYLTRLLIQAFTVKGNPTSLNIVQKAFEDFCCSTGLAANMSKSSIYFGGVDMRCKKLMLDTSKLTEGADPSWYFKKLMKLRNTIDKDVLMAVGYSGKFKAKKFYLSLISAEKVTYHKTVWHKLKVSKHRFILWQAIIEKLLTRDQLARFITLDSSICRFMRLSLNLIFICSLVAFIREGCWLRFPPGLEELLGQLVSVIGCRNQLGRKV</sequence>
<name>A0A803QNS5_CANSA</name>
<evidence type="ECO:0000313" key="3">
    <source>
        <dbReference type="EnsemblPlants" id="cds.evm.model.10.432"/>
    </source>
</evidence>
<evidence type="ECO:0008006" key="5">
    <source>
        <dbReference type="Google" id="ProtNLM"/>
    </source>
</evidence>
<evidence type="ECO:0000259" key="1">
    <source>
        <dbReference type="Pfam" id="PF00078"/>
    </source>
</evidence>
<dbReference type="EMBL" id="UZAU01000801">
    <property type="status" value="NOT_ANNOTATED_CDS"/>
    <property type="molecule type" value="Genomic_DNA"/>
</dbReference>
<evidence type="ECO:0000313" key="4">
    <source>
        <dbReference type="Proteomes" id="UP000596661"/>
    </source>
</evidence>